<dbReference type="SUPFAM" id="SSF54637">
    <property type="entry name" value="Thioesterase/thiol ester dehydrase-isomerase"/>
    <property type="match status" value="1"/>
</dbReference>
<proteinExistence type="predicted"/>
<evidence type="ECO:0008006" key="3">
    <source>
        <dbReference type="Google" id="ProtNLM"/>
    </source>
</evidence>
<protein>
    <recommendedName>
        <fullName evidence="3">Thioesterase family protein</fullName>
    </recommendedName>
</protein>
<name>A0A9D2EI12_9MICO</name>
<dbReference type="AlphaFoldDB" id="A0A9D2EI12"/>
<evidence type="ECO:0000313" key="2">
    <source>
        <dbReference type="Proteomes" id="UP000824037"/>
    </source>
</evidence>
<gene>
    <name evidence="1" type="ORF">H9815_18335</name>
</gene>
<dbReference type="Gene3D" id="3.10.129.10">
    <property type="entry name" value="Hotdog Thioesterase"/>
    <property type="match status" value="1"/>
</dbReference>
<evidence type="ECO:0000313" key="1">
    <source>
        <dbReference type="EMBL" id="HIZ37740.1"/>
    </source>
</evidence>
<dbReference type="Proteomes" id="UP000824037">
    <property type="component" value="Unassembled WGS sequence"/>
</dbReference>
<reference evidence="1" key="1">
    <citation type="journal article" date="2021" name="PeerJ">
        <title>Extensive microbial diversity within the chicken gut microbiome revealed by metagenomics and culture.</title>
        <authorList>
            <person name="Gilroy R."/>
            <person name="Ravi A."/>
            <person name="Getino M."/>
            <person name="Pursley I."/>
            <person name="Horton D.L."/>
            <person name="Alikhan N.F."/>
            <person name="Baker D."/>
            <person name="Gharbi K."/>
            <person name="Hall N."/>
            <person name="Watson M."/>
            <person name="Adriaenssens E.M."/>
            <person name="Foster-Nyarko E."/>
            <person name="Jarju S."/>
            <person name="Secka A."/>
            <person name="Antonio M."/>
            <person name="Oren A."/>
            <person name="Chaudhuri R.R."/>
            <person name="La Ragione R."/>
            <person name="Hildebrand F."/>
            <person name="Pallen M.J."/>
        </authorList>
    </citation>
    <scope>NUCLEOTIDE SEQUENCE</scope>
    <source>
        <strain evidence="1">ChiGjej4B4-7305</strain>
    </source>
</reference>
<sequence length="230" mass="24240">MEFVVPARFCGPPESGNGGWVSGRLAAYTDIDGAASVRLSSPPPLERVMRLERDGESTVVLDGTVRIAQASSAEPITDGPGPDPVPFADALAAGEQYPGLAEHPFPTCFSCGIDRDPEDALCLRPGPVGEEVFAAAWVPREVTSEIVWSALDCPGSWALGVGGRPMVLGTMTTEIRELPAVGEECVVMAWGTGGQGRKHTAGTALYTGDRLIAQARSVWIEVDPEQVRPA</sequence>
<comment type="caution">
    <text evidence="1">The sequence shown here is derived from an EMBL/GenBank/DDBJ whole genome shotgun (WGS) entry which is preliminary data.</text>
</comment>
<organism evidence="1 2">
    <name type="scientific">Candidatus Ruania gallistercoris</name>
    <dbReference type="NCBI Taxonomy" id="2838746"/>
    <lineage>
        <taxon>Bacteria</taxon>
        <taxon>Bacillati</taxon>
        <taxon>Actinomycetota</taxon>
        <taxon>Actinomycetes</taxon>
        <taxon>Micrococcales</taxon>
        <taxon>Ruaniaceae</taxon>
        <taxon>Ruania</taxon>
    </lineage>
</organism>
<dbReference type="InterPro" id="IPR029069">
    <property type="entry name" value="HotDog_dom_sf"/>
</dbReference>
<accession>A0A9D2EI12</accession>
<reference evidence="1" key="2">
    <citation type="submission" date="2021-04" db="EMBL/GenBank/DDBJ databases">
        <authorList>
            <person name="Gilroy R."/>
        </authorList>
    </citation>
    <scope>NUCLEOTIDE SEQUENCE</scope>
    <source>
        <strain evidence="1">ChiGjej4B4-7305</strain>
    </source>
</reference>
<dbReference type="EMBL" id="DXBY01000314">
    <property type="protein sequence ID" value="HIZ37740.1"/>
    <property type="molecule type" value="Genomic_DNA"/>
</dbReference>